<evidence type="ECO:0000313" key="1">
    <source>
        <dbReference type="EMBL" id="KAG0413139.1"/>
    </source>
</evidence>
<proteinExistence type="predicted"/>
<reference evidence="1 2" key="1">
    <citation type="journal article" date="2020" name="Cell">
        <title>Large-Scale Comparative Analyses of Tick Genomes Elucidate Their Genetic Diversity and Vector Capacities.</title>
        <authorList>
            <consortium name="Tick Genome and Microbiome Consortium (TIGMIC)"/>
            <person name="Jia N."/>
            <person name="Wang J."/>
            <person name="Shi W."/>
            <person name="Du L."/>
            <person name="Sun Y."/>
            <person name="Zhan W."/>
            <person name="Jiang J.F."/>
            <person name="Wang Q."/>
            <person name="Zhang B."/>
            <person name="Ji P."/>
            <person name="Bell-Sakyi L."/>
            <person name="Cui X.M."/>
            <person name="Yuan T.T."/>
            <person name="Jiang B.G."/>
            <person name="Yang W.F."/>
            <person name="Lam T.T."/>
            <person name="Chang Q.C."/>
            <person name="Ding S.J."/>
            <person name="Wang X.J."/>
            <person name="Zhu J.G."/>
            <person name="Ruan X.D."/>
            <person name="Zhao L."/>
            <person name="Wei J.T."/>
            <person name="Ye R.Z."/>
            <person name="Que T.C."/>
            <person name="Du C.H."/>
            <person name="Zhou Y.H."/>
            <person name="Cheng J.X."/>
            <person name="Dai P.F."/>
            <person name="Guo W.B."/>
            <person name="Han X.H."/>
            <person name="Huang E.J."/>
            <person name="Li L.F."/>
            <person name="Wei W."/>
            <person name="Gao Y.C."/>
            <person name="Liu J.Z."/>
            <person name="Shao H.Z."/>
            <person name="Wang X."/>
            <person name="Wang C.C."/>
            <person name="Yang T.C."/>
            <person name="Huo Q.B."/>
            <person name="Li W."/>
            <person name="Chen H.Y."/>
            <person name="Chen S.E."/>
            <person name="Zhou L.G."/>
            <person name="Ni X.B."/>
            <person name="Tian J.H."/>
            <person name="Sheng Y."/>
            <person name="Liu T."/>
            <person name="Pan Y.S."/>
            <person name="Xia L.Y."/>
            <person name="Li J."/>
            <person name="Zhao F."/>
            <person name="Cao W.C."/>
        </authorList>
    </citation>
    <scope>NUCLEOTIDE SEQUENCE [LARGE SCALE GENOMIC DNA]</scope>
    <source>
        <strain evidence="1">Iper-2018</strain>
    </source>
</reference>
<organism evidence="1 2">
    <name type="scientific">Ixodes persulcatus</name>
    <name type="common">Taiga tick</name>
    <dbReference type="NCBI Taxonomy" id="34615"/>
    <lineage>
        <taxon>Eukaryota</taxon>
        <taxon>Metazoa</taxon>
        <taxon>Ecdysozoa</taxon>
        <taxon>Arthropoda</taxon>
        <taxon>Chelicerata</taxon>
        <taxon>Arachnida</taxon>
        <taxon>Acari</taxon>
        <taxon>Parasitiformes</taxon>
        <taxon>Ixodida</taxon>
        <taxon>Ixodoidea</taxon>
        <taxon>Ixodidae</taxon>
        <taxon>Ixodinae</taxon>
        <taxon>Ixodes</taxon>
    </lineage>
</organism>
<name>A0AC60P197_IXOPE</name>
<dbReference type="EMBL" id="JABSTQ010011288">
    <property type="protein sequence ID" value="KAG0413139.1"/>
    <property type="molecule type" value="Genomic_DNA"/>
</dbReference>
<keyword evidence="2" id="KW-1185">Reference proteome</keyword>
<accession>A0AC60P197</accession>
<protein>
    <submittedName>
        <fullName evidence="1">Uncharacterized protein</fullName>
    </submittedName>
</protein>
<comment type="caution">
    <text evidence="1">The sequence shown here is derived from an EMBL/GenBank/DDBJ whole genome shotgun (WGS) entry which is preliminary data.</text>
</comment>
<sequence>MEVRRRSASTTTTVSAPVNVGTPPRSPKEAAASVAALCYGFPKDLKDSLNALQADRAVLAAQPPSSRPLTPDNRLLNKEASALVSFALCLIFGVLFSAARRS</sequence>
<gene>
    <name evidence="1" type="ORF">HPB47_009713</name>
</gene>
<dbReference type="Proteomes" id="UP000805193">
    <property type="component" value="Unassembled WGS sequence"/>
</dbReference>
<evidence type="ECO:0000313" key="2">
    <source>
        <dbReference type="Proteomes" id="UP000805193"/>
    </source>
</evidence>